<evidence type="ECO:0000313" key="9">
    <source>
        <dbReference type="EMBL" id="AOY74539.1"/>
    </source>
</evidence>
<dbReference type="Proteomes" id="UP000177894">
    <property type="component" value="Chromosome"/>
</dbReference>
<proteinExistence type="predicted"/>
<dbReference type="EMBL" id="CP020559">
    <property type="protein sequence ID" value="ARE88896.1"/>
    <property type="molecule type" value="Genomic_DNA"/>
</dbReference>
<evidence type="ECO:0000256" key="3">
    <source>
        <dbReference type="ARBA" id="ARBA00022741"/>
    </source>
</evidence>
<keyword evidence="7" id="KW-0238">DNA-binding</keyword>
<dbReference type="GO" id="GO:0019843">
    <property type="term" value="F:rRNA binding"/>
    <property type="evidence" value="ECO:0007669"/>
    <property type="project" value="UniProtKB-KW"/>
</dbReference>
<dbReference type="PANTHER" id="PTHR48466">
    <property type="entry name" value="OS10G0509000 PROTEIN-RELATED"/>
    <property type="match status" value="1"/>
</dbReference>
<dbReference type="PIRSF" id="PIRSF005814">
    <property type="entry name" value="MutS_YshD"/>
    <property type="match status" value="1"/>
</dbReference>
<dbReference type="Gene3D" id="3.40.50.300">
    <property type="entry name" value="P-loop containing nucleotide triphosphate hydrolases"/>
    <property type="match status" value="1"/>
</dbReference>
<dbReference type="InterPro" id="IPR045076">
    <property type="entry name" value="MutS"/>
</dbReference>
<evidence type="ECO:0000256" key="1">
    <source>
        <dbReference type="ARBA" id="ARBA00022722"/>
    </source>
</evidence>
<dbReference type="EC" id="3.1.-.-" evidence="10"/>
<dbReference type="InterPro" id="IPR036187">
    <property type="entry name" value="DNA_mismatch_repair_MutS_sf"/>
</dbReference>
<keyword evidence="2" id="KW-0699">rRNA-binding</keyword>
<keyword evidence="1" id="KW-0540">Nuclease</keyword>
<evidence type="ECO:0000259" key="8">
    <source>
        <dbReference type="PROSITE" id="PS00486"/>
    </source>
</evidence>
<dbReference type="GO" id="GO:0030983">
    <property type="term" value="F:mismatched DNA binding"/>
    <property type="evidence" value="ECO:0007669"/>
    <property type="project" value="InterPro"/>
</dbReference>
<dbReference type="GO" id="GO:0016887">
    <property type="term" value="F:ATP hydrolysis activity"/>
    <property type="evidence" value="ECO:0007669"/>
    <property type="project" value="InterPro"/>
</dbReference>
<keyword evidence="3" id="KW-0547">Nucleotide-binding</keyword>
<dbReference type="SUPFAM" id="SSF52540">
    <property type="entry name" value="P-loop containing nucleoside triphosphate hydrolases"/>
    <property type="match status" value="1"/>
</dbReference>
<organism evidence="10 12">
    <name type="scientific">Clostridium formicaceticum</name>
    <dbReference type="NCBI Taxonomy" id="1497"/>
    <lineage>
        <taxon>Bacteria</taxon>
        <taxon>Bacillati</taxon>
        <taxon>Bacillota</taxon>
        <taxon>Clostridia</taxon>
        <taxon>Eubacteriales</taxon>
        <taxon>Clostridiaceae</taxon>
        <taxon>Clostridium</taxon>
    </lineage>
</organism>
<dbReference type="Pfam" id="PF00488">
    <property type="entry name" value="MutS_V"/>
    <property type="match status" value="1"/>
</dbReference>
<dbReference type="InterPro" id="IPR005747">
    <property type="entry name" value="MutS2"/>
</dbReference>
<dbReference type="GO" id="GO:0006298">
    <property type="term" value="P:mismatch repair"/>
    <property type="evidence" value="ECO:0007669"/>
    <property type="project" value="InterPro"/>
</dbReference>
<keyword evidence="10" id="KW-0255">Endonuclease</keyword>
<dbReference type="GO" id="GO:0140664">
    <property type="term" value="F:ATP-dependent DNA damage sensor activity"/>
    <property type="evidence" value="ECO:0007669"/>
    <property type="project" value="InterPro"/>
</dbReference>
<evidence type="ECO:0000256" key="7">
    <source>
        <dbReference type="ARBA" id="ARBA00023125"/>
    </source>
</evidence>
<dbReference type="FunFam" id="3.40.50.300:FF:000830">
    <property type="entry name" value="Endonuclease MutS2"/>
    <property type="match status" value="1"/>
</dbReference>
<dbReference type="NCBIfam" id="TIGR01069">
    <property type="entry name" value="mutS2"/>
    <property type="match status" value="1"/>
</dbReference>
<accession>A0AAC9RKG8</accession>
<evidence type="ECO:0000313" key="11">
    <source>
        <dbReference type="Proteomes" id="UP000177894"/>
    </source>
</evidence>
<dbReference type="Proteomes" id="UP000192478">
    <property type="component" value="Chromosome"/>
</dbReference>
<dbReference type="GO" id="GO:0004519">
    <property type="term" value="F:endonuclease activity"/>
    <property type="evidence" value="ECO:0007669"/>
    <property type="project" value="UniProtKB-KW"/>
</dbReference>
<protein>
    <submittedName>
        <fullName evidence="10">Endonuclease MutS2</fullName>
        <ecNumber evidence="10">3.1.-.-</ecNumber>
    </submittedName>
</protein>
<dbReference type="InterPro" id="IPR007696">
    <property type="entry name" value="DNA_mismatch_repair_MutS_core"/>
</dbReference>
<keyword evidence="4 10" id="KW-0378">Hydrolase</keyword>
<reference evidence="9 11" key="1">
    <citation type="submission" date="2016-10" db="EMBL/GenBank/DDBJ databases">
        <title>Complete Genome Sequence of Acetogen Clostridium formicoaceticum ATCC 27076.</title>
        <authorList>
            <person name="Bao T."/>
            <person name="Cheng C."/>
            <person name="Zhao J."/>
            <person name="Yang S.-T."/>
            <person name="Wang J."/>
            <person name="Wang M."/>
        </authorList>
    </citation>
    <scope>NUCLEOTIDE SEQUENCE [LARGE SCALE GENOMIC DNA]</scope>
    <source>
        <strain evidence="9 11">ATCC 27076</strain>
    </source>
</reference>
<evidence type="ECO:0000256" key="5">
    <source>
        <dbReference type="ARBA" id="ARBA00022840"/>
    </source>
</evidence>
<evidence type="ECO:0000313" key="10">
    <source>
        <dbReference type="EMBL" id="ARE88896.1"/>
    </source>
</evidence>
<dbReference type="PANTHER" id="PTHR48466:SF2">
    <property type="entry name" value="OS10G0509000 PROTEIN"/>
    <property type="match status" value="1"/>
</dbReference>
<dbReference type="PROSITE" id="PS00486">
    <property type="entry name" value="DNA_MISMATCH_REPAIR_2"/>
    <property type="match status" value="1"/>
</dbReference>
<sequence length="649" mass="72596">MNKKAMIYLEFDLIKDILKEYTLSHLGEKRIEALEPITDKTVIENWIKETTEGVQLLSGGSSAPLHALTGIERVMEKLGKVSALSIEDIITIYDLLIEGNRMKQYMKGRMETAPCLSSYALSISELPQLTTEIEKSIQHGKVSDKATSTLAKIRKNIKIIDEKIKTKLENILKSSEIKKYLQENLISTRDGRYVIPVQAQYKSKVKGTVLDSSATGSTVFIEPESIRKHCGELSLLKIQEEKEIYKILSDLTLLIETYQREIAVNIEVMVQYDFVFAKAKYSRAIEGVPVKLNNKSYIKIVEGKHPLIGKTAVALDFVIGEAYKALVITGPNTGGKTVVLKTVGLLTLMVQSGLHVPVKENSEFAIFDDVLVDIGDGQSIEQSLSTFSSHIENIKEILTQATNNTLVIVDELGAGTDPGEGMGLATSILENLMEKKATILATTHYNGIKEFAAKKEGFENGAMGFDILSLKPLYKLKIGKSGESNAFLIALRLGLDRSIIERAHEITYGEKKLYSMKLVEEMAEGQKTNVFVSKEKKRVETLNKKENKQEKSEKKRSFHIGDCVLISFLGKTGIVCQEENSVGEVGVLYQGKKIKVNRKRLSLYVEAEALYPEDYDMNILFESKENRKKQHKMSKGYVPGLVIEYDKKE</sequence>
<dbReference type="AlphaFoldDB" id="A0AAC9RKG8"/>
<keyword evidence="11" id="KW-1185">Reference proteome</keyword>
<evidence type="ECO:0000256" key="6">
    <source>
        <dbReference type="ARBA" id="ARBA00022884"/>
    </source>
</evidence>
<dbReference type="SMART" id="SM00534">
    <property type="entry name" value="MUTSac"/>
    <property type="match status" value="1"/>
</dbReference>
<dbReference type="EMBL" id="CP017603">
    <property type="protein sequence ID" value="AOY74539.1"/>
    <property type="molecule type" value="Genomic_DNA"/>
</dbReference>
<reference evidence="10 12" key="2">
    <citation type="submission" date="2017-03" db="EMBL/GenBank/DDBJ databases">
        <title>Complete sequence of Clostridium formicaceticum DSM 92.</title>
        <authorList>
            <person name="Poehlein A."/>
            <person name="Karl M."/>
            <person name="Bengelsdorf F.R."/>
            <person name="Duerre P."/>
            <person name="Daniel R."/>
        </authorList>
    </citation>
    <scope>NUCLEOTIDE SEQUENCE [LARGE SCALE GENOMIC DNA]</scope>
    <source>
        <strain evidence="10 12">DSM 92</strain>
    </source>
</reference>
<dbReference type="KEGG" id="cfm:BJL90_00365"/>
<dbReference type="GO" id="GO:0005524">
    <property type="term" value="F:ATP binding"/>
    <property type="evidence" value="ECO:0007669"/>
    <property type="project" value="UniProtKB-KW"/>
</dbReference>
<dbReference type="InterPro" id="IPR000432">
    <property type="entry name" value="DNA_mismatch_repair_MutS_C"/>
</dbReference>
<keyword evidence="6" id="KW-0694">RNA-binding</keyword>
<evidence type="ECO:0000313" key="12">
    <source>
        <dbReference type="Proteomes" id="UP000192478"/>
    </source>
</evidence>
<feature type="domain" description="DNA mismatch repair proteins mutS family" evidence="8">
    <location>
        <begin position="405"/>
        <end position="421"/>
    </location>
</feature>
<dbReference type="SUPFAM" id="SSF48334">
    <property type="entry name" value="DNA repair protein MutS, domain III"/>
    <property type="match status" value="1"/>
</dbReference>
<evidence type="ECO:0000256" key="2">
    <source>
        <dbReference type="ARBA" id="ARBA00022730"/>
    </source>
</evidence>
<dbReference type="RefSeq" id="WP_070963302.1">
    <property type="nucleotide sequence ID" value="NZ_CP017603.1"/>
</dbReference>
<keyword evidence="5" id="KW-0067">ATP-binding</keyword>
<dbReference type="SMART" id="SM00533">
    <property type="entry name" value="MUTSd"/>
    <property type="match status" value="1"/>
</dbReference>
<dbReference type="GO" id="GO:0045910">
    <property type="term" value="P:negative regulation of DNA recombination"/>
    <property type="evidence" value="ECO:0007669"/>
    <property type="project" value="InterPro"/>
</dbReference>
<evidence type="ECO:0000256" key="4">
    <source>
        <dbReference type="ARBA" id="ARBA00022801"/>
    </source>
</evidence>
<name>A0AAC9RKG8_9CLOT</name>
<gene>
    <name evidence="10" type="primary">mutS2_2</name>
    <name evidence="9" type="ORF">BJL90_00365</name>
    <name evidence="10" type="ORF">CLFO_33020</name>
</gene>
<dbReference type="InterPro" id="IPR027417">
    <property type="entry name" value="P-loop_NTPase"/>
</dbReference>